<reference evidence="1 2" key="1">
    <citation type="submission" date="2021-06" db="EMBL/GenBank/DDBJ databases">
        <title>Caerostris extrusa draft genome.</title>
        <authorList>
            <person name="Kono N."/>
            <person name="Arakawa K."/>
        </authorList>
    </citation>
    <scope>NUCLEOTIDE SEQUENCE [LARGE SCALE GENOMIC DNA]</scope>
</reference>
<keyword evidence="2" id="KW-1185">Reference proteome</keyword>
<sequence length="77" mass="8671">MYKSTFSHPKCKNVEVILNPPIRSTCLNNFLPPSPTLEFCLQLDCQSHVKASAPDIRLIPHECLRRDPLLVWIGGGN</sequence>
<evidence type="ECO:0000313" key="1">
    <source>
        <dbReference type="EMBL" id="GIZ03189.1"/>
    </source>
</evidence>
<accession>A0AAV4YAG8</accession>
<evidence type="ECO:0000313" key="2">
    <source>
        <dbReference type="Proteomes" id="UP001054945"/>
    </source>
</evidence>
<gene>
    <name evidence="1" type="ORF">CEXT_259131</name>
</gene>
<proteinExistence type="predicted"/>
<comment type="caution">
    <text evidence="1">The sequence shown here is derived from an EMBL/GenBank/DDBJ whole genome shotgun (WGS) entry which is preliminary data.</text>
</comment>
<organism evidence="1 2">
    <name type="scientific">Caerostris extrusa</name>
    <name type="common">Bark spider</name>
    <name type="synonym">Caerostris bankana</name>
    <dbReference type="NCBI Taxonomy" id="172846"/>
    <lineage>
        <taxon>Eukaryota</taxon>
        <taxon>Metazoa</taxon>
        <taxon>Ecdysozoa</taxon>
        <taxon>Arthropoda</taxon>
        <taxon>Chelicerata</taxon>
        <taxon>Arachnida</taxon>
        <taxon>Araneae</taxon>
        <taxon>Araneomorphae</taxon>
        <taxon>Entelegynae</taxon>
        <taxon>Araneoidea</taxon>
        <taxon>Araneidae</taxon>
        <taxon>Caerostris</taxon>
    </lineage>
</organism>
<dbReference type="AlphaFoldDB" id="A0AAV4YAG8"/>
<dbReference type="Proteomes" id="UP001054945">
    <property type="component" value="Unassembled WGS sequence"/>
</dbReference>
<name>A0AAV4YAG8_CAEEX</name>
<protein>
    <submittedName>
        <fullName evidence="1">Uncharacterized protein</fullName>
    </submittedName>
</protein>
<dbReference type="EMBL" id="BPLR01001567">
    <property type="protein sequence ID" value="GIZ03189.1"/>
    <property type="molecule type" value="Genomic_DNA"/>
</dbReference>